<evidence type="ECO:0000313" key="1">
    <source>
        <dbReference type="EMBL" id="KAF5765651.1"/>
    </source>
</evidence>
<comment type="caution">
    <text evidence="1">The sequence shown here is derived from an EMBL/GenBank/DDBJ whole genome shotgun (WGS) entry which is preliminary data.</text>
</comment>
<dbReference type="Proteomes" id="UP000215914">
    <property type="component" value="Unassembled WGS sequence"/>
</dbReference>
<dbReference type="Gramene" id="mRNA:HanXRQr2_Chr15g0706271">
    <property type="protein sequence ID" value="mRNA:HanXRQr2_Chr15g0706271"/>
    <property type="gene ID" value="HanXRQr2_Chr15g0706271"/>
</dbReference>
<name>A0A9K3E415_HELAN</name>
<dbReference type="EMBL" id="MNCJ02000330">
    <property type="protein sequence ID" value="KAF5765651.1"/>
    <property type="molecule type" value="Genomic_DNA"/>
</dbReference>
<accession>A0A9K3E415</accession>
<dbReference type="AlphaFoldDB" id="A0A9K3E415"/>
<reference evidence="1" key="2">
    <citation type="submission" date="2020-06" db="EMBL/GenBank/DDBJ databases">
        <title>Helianthus annuus Genome sequencing and assembly Release 2.</title>
        <authorList>
            <person name="Gouzy J."/>
            <person name="Langlade N."/>
            <person name="Munos S."/>
        </authorList>
    </citation>
    <scope>NUCLEOTIDE SEQUENCE</scope>
    <source>
        <tissue evidence="1">Leaves</tissue>
    </source>
</reference>
<evidence type="ECO:0000313" key="2">
    <source>
        <dbReference type="Proteomes" id="UP000215914"/>
    </source>
</evidence>
<reference evidence="1" key="1">
    <citation type="journal article" date="2017" name="Nature">
        <title>The sunflower genome provides insights into oil metabolism, flowering and Asterid evolution.</title>
        <authorList>
            <person name="Badouin H."/>
            <person name="Gouzy J."/>
            <person name="Grassa C.J."/>
            <person name="Murat F."/>
            <person name="Staton S.E."/>
            <person name="Cottret L."/>
            <person name="Lelandais-Briere C."/>
            <person name="Owens G.L."/>
            <person name="Carrere S."/>
            <person name="Mayjonade B."/>
            <person name="Legrand L."/>
            <person name="Gill N."/>
            <person name="Kane N.C."/>
            <person name="Bowers J.E."/>
            <person name="Hubner S."/>
            <person name="Bellec A."/>
            <person name="Berard A."/>
            <person name="Berges H."/>
            <person name="Blanchet N."/>
            <person name="Boniface M.C."/>
            <person name="Brunel D."/>
            <person name="Catrice O."/>
            <person name="Chaidir N."/>
            <person name="Claudel C."/>
            <person name="Donnadieu C."/>
            <person name="Faraut T."/>
            <person name="Fievet G."/>
            <person name="Helmstetter N."/>
            <person name="King M."/>
            <person name="Knapp S.J."/>
            <person name="Lai Z."/>
            <person name="Le Paslier M.C."/>
            <person name="Lippi Y."/>
            <person name="Lorenzon L."/>
            <person name="Mandel J.R."/>
            <person name="Marage G."/>
            <person name="Marchand G."/>
            <person name="Marquand E."/>
            <person name="Bret-Mestries E."/>
            <person name="Morien E."/>
            <person name="Nambeesan S."/>
            <person name="Nguyen T."/>
            <person name="Pegot-Espagnet P."/>
            <person name="Pouilly N."/>
            <person name="Raftis F."/>
            <person name="Sallet E."/>
            <person name="Schiex T."/>
            <person name="Thomas J."/>
            <person name="Vandecasteele C."/>
            <person name="Vares D."/>
            <person name="Vear F."/>
            <person name="Vautrin S."/>
            <person name="Crespi M."/>
            <person name="Mangin B."/>
            <person name="Burke J.M."/>
            <person name="Salse J."/>
            <person name="Munos S."/>
            <person name="Vincourt P."/>
            <person name="Rieseberg L.H."/>
            <person name="Langlade N.B."/>
        </authorList>
    </citation>
    <scope>NUCLEOTIDE SEQUENCE</scope>
    <source>
        <tissue evidence="1">Leaves</tissue>
    </source>
</reference>
<gene>
    <name evidence="1" type="ORF">HanXRQr2_Chr15g0706271</name>
</gene>
<sequence>MQPKSSPSQIIVLKLPPKKNNIEMPWIINNKPHSYSCEMIGEKRCRGYRPSLALDVISAIHR</sequence>
<protein>
    <submittedName>
        <fullName evidence="1">Uncharacterized protein</fullName>
    </submittedName>
</protein>
<organism evidence="1 2">
    <name type="scientific">Helianthus annuus</name>
    <name type="common">Common sunflower</name>
    <dbReference type="NCBI Taxonomy" id="4232"/>
    <lineage>
        <taxon>Eukaryota</taxon>
        <taxon>Viridiplantae</taxon>
        <taxon>Streptophyta</taxon>
        <taxon>Embryophyta</taxon>
        <taxon>Tracheophyta</taxon>
        <taxon>Spermatophyta</taxon>
        <taxon>Magnoliopsida</taxon>
        <taxon>eudicotyledons</taxon>
        <taxon>Gunneridae</taxon>
        <taxon>Pentapetalae</taxon>
        <taxon>asterids</taxon>
        <taxon>campanulids</taxon>
        <taxon>Asterales</taxon>
        <taxon>Asteraceae</taxon>
        <taxon>Asteroideae</taxon>
        <taxon>Heliantheae alliance</taxon>
        <taxon>Heliantheae</taxon>
        <taxon>Helianthus</taxon>
    </lineage>
</organism>
<proteinExistence type="predicted"/>
<keyword evidence="2" id="KW-1185">Reference proteome</keyword>